<organism evidence="1 2">
    <name type="scientific">Lichtheimia ornata</name>
    <dbReference type="NCBI Taxonomy" id="688661"/>
    <lineage>
        <taxon>Eukaryota</taxon>
        <taxon>Fungi</taxon>
        <taxon>Fungi incertae sedis</taxon>
        <taxon>Mucoromycota</taxon>
        <taxon>Mucoromycotina</taxon>
        <taxon>Mucoromycetes</taxon>
        <taxon>Mucorales</taxon>
        <taxon>Lichtheimiaceae</taxon>
        <taxon>Lichtheimia</taxon>
    </lineage>
</organism>
<proteinExistence type="predicted"/>
<gene>
    <name evidence="1" type="ORF">O0I10_006325</name>
</gene>
<reference evidence="1 2" key="1">
    <citation type="submission" date="2023-03" db="EMBL/GenBank/DDBJ databases">
        <title>Genome sequence of Lichtheimia ornata CBS 291.66.</title>
        <authorList>
            <person name="Mohabir J.T."/>
            <person name="Shea T.P."/>
            <person name="Kurbessoian T."/>
            <person name="Berby B."/>
            <person name="Fontaine J."/>
            <person name="Livny J."/>
            <person name="Gnirke A."/>
            <person name="Stajich J.E."/>
            <person name="Cuomo C.A."/>
        </authorList>
    </citation>
    <scope>NUCLEOTIDE SEQUENCE [LARGE SCALE GENOMIC DNA]</scope>
    <source>
        <strain evidence="1">CBS 291.66</strain>
    </source>
</reference>
<dbReference type="GeneID" id="83213736"/>
<dbReference type="EMBL" id="JARTCD010000027">
    <property type="protein sequence ID" value="KAJ8658054.1"/>
    <property type="molecule type" value="Genomic_DNA"/>
</dbReference>
<evidence type="ECO:0000313" key="1">
    <source>
        <dbReference type="EMBL" id="KAJ8658054.1"/>
    </source>
</evidence>
<evidence type="ECO:0000313" key="2">
    <source>
        <dbReference type="Proteomes" id="UP001234581"/>
    </source>
</evidence>
<dbReference type="SUPFAM" id="SSF48452">
    <property type="entry name" value="TPR-like"/>
    <property type="match status" value="1"/>
</dbReference>
<dbReference type="SUPFAM" id="SSF52047">
    <property type="entry name" value="RNI-like"/>
    <property type="match status" value="1"/>
</dbReference>
<protein>
    <recommendedName>
        <fullName evidence="3">RNI-like protein</fullName>
    </recommendedName>
</protein>
<accession>A0AAD7XUZ6</accession>
<sequence>MTHSIWSHLCHQPTVTASTDKYEHLVYESTAELHQSFEPVMSALDRRAMALAKSASFEAALRDANAIQQLSPSSARGYICAAKVYSEQGKQRHVIDTCNQGLAMIDRMDADYDTLQRMRMDAEQRDNTRIDFISQLPVDIAIATLIPLFMNHVTMIVLRRNPFLSVSHTWLDRIVQSLGGLPFLIKSKDDLALLYAIRLSRHTRDLHVRDYTKGTWLGDLLLNNDFSSLQKLHVDNFGSKHINHFLASLRSVGNTLTHLQLDTEGGPAIDILDVMTACPKLTTLCIYHIMHVNVSSRPMITWPTLTTLTLLFAYNPISCDQIISIWKRFPSLKKLELDPCTDISSTFIVPDYRPSMKSLHLKMSFTGAELIYTDEGNSNEEPGLTKLIIEPFELYAGETCKDTSSIIKRYHNTLEHLEWDMDTSKDTENIEHLQYPRLKKLRLCWRPQVVDKSFLLHYLKRIARQCQLKELLLRLNNTDQIAGILDAIYRYAQLECLKISIDGRWDPNGMEKFFDGLVISCPHLSCLELRNITAPSANTLNTLKRLEHLQRFACSIDGTDNLDDFWDALRTFSQLKHIRMYPIADCHRDRVKSLMGQRPDMKVIYSIHAPHF</sequence>
<dbReference type="Gene3D" id="1.25.40.10">
    <property type="entry name" value="Tetratricopeptide repeat domain"/>
    <property type="match status" value="1"/>
</dbReference>
<comment type="caution">
    <text evidence="1">The sequence shown here is derived from an EMBL/GenBank/DDBJ whole genome shotgun (WGS) entry which is preliminary data.</text>
</comment>
<dbReference type="Proteomes" id="UP001234581">
    <property type="component" value="Unassembled WGS sequence"/>
</dbReference>
<keyword evidence="2" id="KW-1185">Reference proteome</keyword>
<dbReference type="InterPro" id="IPR032675">
    <property type="entry name" value="LRR_dom_sf"/>
</dbReference>
<dbReference type="AlphaFoldDB" id="A0AAD7XUZ6"/>
<dbReference type="InterPro" id="IPR011990">
    <property type="entry name" value="TPR-like_helical_dom_sf"/>
</dbReference>
<name>A0AAD7XUZ6_9FUNG</name>
<dbReference type="RefSeq" id="XP_058342967.1">
    <property type="nucleotide sequence ID" value="XM_058486355.1"/>
</dbReference>
<evidence type="ECO:0008006" key="3">
    <source>
        <dbReference type="Google" id="ProtNLM"/>
    </source>
</evidence>
<dbReference type="Gene3D" id="3.80.10.10">
    <property type="entry name" value="Ribonuclease Inhibitor"/>
    <property type="match status" value="2"/>
</dbReference>